<reference evidence="14 15" key="1">
    <citation type="submission" date="2019-04" db="EMBL/GenBank/DDBJ databases">
        <title>The sequence and de novo assembly of Takifugu bimaculatus genome using PacBio and Hi-C technologies.</title>
        <authorList>
            <person name="Xu P."/>
            <person name="Liu B."/>
            <person name="Zhou Z."/>
        </authorList>
    </citation>
    <scope>NUCLEOTIDE SEQUENCE [LARGE SCALE GENOMIC DNA]</scope>
    <source>
        <strain evidence="14">TB-2018</strain>
        <tissue evidence="14">Muscle</tissue>
    </source>
</reference>
<evidence type="ECO:0000256" key="6">
    <source>
        <dbReference type="ARBA" id="ARBA00022737"/>
    </source>
</evidence>
<evidence type="ECO:0000256" key="3">
    <source>
        <dbReference type="ARBA" id="ARBA00022530"/>
    </source>
</evidence>
<keyword evidence="6" id="KW-0677">Repeat</keyword>
<name>A0A4Z2BAL9_9TELE</name>
<dbReference type="InterPro" id="IPR050525">
    <property type="entry name" value="ECM_Assembly_Org"/>
</dbReference>
<comment type="subcellular location">
    <subcellularLocation>
        <location evidence="1">Secreted</location>
        <location evidence="1">Extracellular space</location>
        <location evidence="1">Extracellular matrix</location>
        <location evidence="1">Basement membrane</location>
    </subcellularLocation>
</comment>
<dbReference type="Gene3D" id="3.40.50.410">
    <property type="entry name" value="von Willebrand factor, type A domain"/>
    <property type="match status" value="1"/>
</dbReference>
<dbReference type="PANTHER" id="PTHR24020:SF77">
    <property type="entry name" value="VON WILLEBRAND FACTOR A DOMAIN-CONTAINING PROTEIN 1"/>
    <property type="match status" value="1"/>
</dbReference>
<evidence type="ECO:0000256" key="2">
    <source>
        <dbReference type="ARBA" id="ARBA00022525"/>
    </source>
</evidence>
<keyword evidence="7" id="KW-0084">Basement membrane</keyword>
<dbReference type="PANTHER" id="PTHR24020">
    <property type="entry name" value="COLLAGEN ALPHA"/>
    <property type="match status" value="1"/>
</dbReference>
<keyword evidence="2" id="KW-0964">Secreted</keyword>
<dbReference type="InterPro" id="IPR002035">
    <property type="entry name" value="VWF_A"/>
</dbReference>
<dbReference type="Proteomes" id="UP000516260">
    <property type="component" value="Chromosome 5"/>
</dbReference>
<keyword evidence="5 11" id="KW-0732">Signal</keyword>
<dbReference type="Pfam" id="PF00092">
    <property type="entry name" value="VWA"/>
    <property type="match status" value="1"/>
</dbReference>
<keyword evidence="3" id="KW-0272">Extracellular matrix</keyword>
<evidence type="ECO:0000256" key="7">
    <source>
        <dbReference type="ARBA" id="ARBA00022869"/>
    </source>
</evidence>
<keyword evidence="15" id="KW-1185">Reference proteome</keyword>
<comment type="caution">
    <text evidence="14">The sequence shown here is derived from an EMBL/GenBank/DDBJ whole genome shotgun (WGS) entry which is preliminary data.</text>
</comment>
<dbReference type="SMART" id="SM00327">
    <property type="entry name" value="VWA"/>
    <property type="match status" value="1"/>
</dbReference>
<dbReference type="PROSITE" id="PS50853">
    <property type="entry name" value="FN3"/>
    <property type="match status" value="2"/>
</dbReference>
<feature type="domain" description="Fibronectin type-III" evidence="13">
    <location>
        <begin position="211"/>
        <end position="301"/>
    </location>
</feature>
<dbReference type="Gene3D" id="2.60.40.10">
    <property type="entry name" value="Immunoglobulins"/>
    <property type="match status" value="2"/>
</dbReference>
<accession>A0A4Z2BAL9</accession>
<dbReference type="Pfam" id="PF00041">
    <property type="entry name" value="fn3"/>
    <property type="match status" value="1"/>
</dbReference>
<dbReference type="SMART" id="SM00060">
    <property type="entry name" value="FN3"/>
    <property type="match status" value="2"/>
</dbReference>
<sequence length="496" mass="54460">MRAFLICCAFIWATFQQSNMQLPIPATESNCCEGDILLLLDSSGSVTNYEFSRFLRFLATLLSVFSLGRGHVRVGLLQVGTESNLAFGLDVHTDQRSLQKALERVQQLQGDTNTENALRDAQQLLRAAGGNVPRILLWLTDGASPGDVGQVMSELKAEGVFVLAVSAVHGNYRLLRDAVSPPSESHLYVVDIDDIEIITEDLRDAIIKIIQANRLQVVNLTPRTATLQWRPLLTAATGYYQLQYYSVRNPAIGSLQYLSGDSISVELTDLVPDTAYTATLLPGPNQRLFNALSVNFSTPSEVLGPTVVSVPDSGPYHIRVEWGPPQVAQVLRYTVEYSAFPSGRVHMLTLQSQQNFSLLTGLVPATQYLVTVSALYAGGKERAMSVRACTKEATAALPALLDLQLSPVPQQDLWQVTWQAHQEHLKGYWLTWEQDKPVDSISKPSALYLPPTTGATHLSHVSPSSRVCMSPVYSSGRGDGICCSAEKPSDWRRTFP</sequence>
<keyword evidence="8" id="KW-1015">Disulfide bond</keyword>
<keyword evidence="4" id="KW-0597">Phosphoprotein</keyword>
<comment type="function">
    <text evidence="10">Promotes matrix assembly. Involved in the organization of skeletal muscles and in the formation of neuromuscular junctions.</text>
</comment>
<dbReference type="InterPro" id="IPR036116">
    <property type="entry name" value="FN3_sf"/>
</dbReference>
<evidence type="ECO:0000313" key="14">
    <source>
        <dbReference type="EMBL" id="TNM88889.1"/>
    </source>
</evidence>
<dbReference type="EMBL" id="SWLE01000018">
    <property type="protein sequence ID" value="TNM88889.1"/>
    <property type="molecule type" value="Genomic_DNA"/>
</dbReference>
<dbReference type="InterPro" id="IPR003961">
    <property type="entry name" value="FN3_dom"/>
</dbReference>
<evidence type="ECO:0000256" key="1">
    <source>
        <dbReference type="ARBA" id="ARBA00004302"/>
    </source>
</evidence>
<feature type="domain" description="Fibronectin type-III" evidence="13">
    <location>
        <begin position="304"/>
        <end position="393"/>
    </location>
</feature>
<evidence type="ECO:0000256" key="9">
    <source>
        <dbReference type="ARBA" id="ARBA00029542"/>
    </source>
</evidence>
<evidence type="ECO:0000313" key="15">
    <source>
        <dbReference type="Proteomes" id="UP000516260"/>
    </source>
</evidence>
<dbReference type="CDD" id="cd01450">
    <property type="entry name" value="vWFA_subfamily_ECM"/>
    <property type="match status" value="1"/>
</dbReference>
<evidence type="ECO:0000259" key="13">
    <source>
        <dbReference type="PROSITE" id="PS50853"/>
    </source>
</evidence>
<protein>
    <recommendedName>
        <fullName evidence="9">von Willebrand factor A domain-containing protein 1</fullName>
    </recommendedName>
</protein>
<feature type="domain" description="VWFA" evidence="12">
    <location>
        <begin position="35"/>
        <end position="206"/>
    </location>
</feature>
<dbReference type="CDD" id="cd00063">
    <property type="entry name" value="FN3"/>
    <property type="match status" value="2"/>
</dbReference>
<dbReference type="SUPFAM" id="SSF53300">
    <property type="entry name" value="vWA-like"/>
    <property type="match status" value="1"/>
</dbReference>
<feature type="signal peptide" evidence="11">
    <location>
        <begin position="1"/>
        <end position="16"/>
    </location>
</feature>
<dbReference type="GO" id="GO:0005604">
    <property type="term" value="C:basement membrane"/>
    <property type="evidence" value="ECO:0007669"/>
    <property type="project" value="UniProtKB-SubCell"/>
</dbReference>
<proteinExistence type="predicted"/>
<dbReference type="AlphaFoldDB" id="A0A4Z2BAL9"/>
<evidence type="ECO:0000256" key="11">
    <source>
        <dbReference type="SAM" id="SignalP"/>
    </source>
</evidence>
<dbReference type="PRINTS" id="PR00453">
    <property type="entry name" value="VWFADOMAIN"/>
</dbReference>
<gene>
    <name evidence="14" type="ORF">fugu_005143</name>
</gene>
<evidence type="ECO:0000256" key="10">
    <source>
        <dbReference type="ARBA" id="ARBA00046169"/>
    </source>
</evidence>
<evidence type="ECO:0000256" key="5">
    <source>
        <dbReference type="ARBA" id="ARBA00022729"/>
    </source>
</evidence>
<dbReference type="InterPro" id="IPR013783">
    <property type="entry name" value="Ig-like_fold"/>
</dbReference>
<evidence type="ECO:0000256" key="4">
    <source>
        <dbReference type="ARBA" id="ARBA00022553"/>
    </source>
</evidence>
<organism evidence="14 15">
    <name type="scientific">Takifugu bimaculatus</name>
    <dbReference type="NCBI Taxonomy" id="433685"/>
    <lineage>
        <taxon>Eukaryota</taxon>
        <taxon>Metazoa</taxon>
        <taxon>Chordata</taxon>
        <taxon>Craniata</taxon>
        <taxon>Vertebrata</taxon>
        <taxon>Euteleostomi</taxon>
        <taxon>Actinopterygii</taxon>
        <taxon>Neopterygii</taxon>
        <taxon>Teleostei</taxon>
        <taxon>Neoteleostei</taxon>
        <taxon>Acanthomorphata</taxon>
        <taxon>Eupercaria</taxon>
        <taxon>Tetraodontiformes</taxon>
        <taxon>Tetradontoidea</taxon>
        <taxon>Tetraodontidae</taxon>
        <taxon>Takifugu</taxon>
    </lineage>
</organism>
<dbReference type="SUPFAM" id="SSF49265">
    <property type="entry name" value="Fibronectin type III"/>
    <property type="match status" value="1"/>
</dbReference>
<feature type="chain" id="PRO_5021198582" description="von Willebrand factor A domain-containing protein 1" evidence="11">
    <location>
        <begin position="17"/>
        <end position="496"/>
    </location>
</feature>
<evidence type="ECO:0000256" key="8">
    <source>
        <dbReference type="ARBA" id="ARBA00023157"/>
    </source>
</evidence>
<dbReference type="PROSITE" id="PS50234">
    <property type="entry name" value="VWFA"/>
    <property type="match status" value="1"/>
</dbReference>
<dbReference type="InterPro" id="IPR036465">
    <property type="entry name" value="vWFA_dom_sf"/>
</dbReference>
<evidence type="ECO:0000259" key="12">
    <source>
        <dbReference type="PROSITE" id="PS50234"/>
    </source>
</evidence>